<keyword evidence="6 7" id="KW-0472">Membrane</keyword>
<feature type="transmembrane region" description="Helical" evidence="7">
    <location>
        <begin position="93"/>
        <end position="114"/>
    </location>
</feature>
<dbReference type="KEGG" id="rub:GBA63_18240"/>
<evidence type="ECO:0000256" key="2">
    <source>
        <dbReference type="ARBA" id="ARBA00006464"/>
    </source>
</evidence>
<dbReference type="PANTHER" id="PTHR30576">
    <property type="entry name" value="COLANIC BIOSYNTHESIS UDP-GLUCOSE LIPID CARRIER TRANSFERASE"/>
    <property type="match status" value="1"/>
</dbReference>
<dbReference type="PANTHER" id="PTHR30576:SF10">
    <property type="entry name" value="SLL5057 PROTEIN"/>
    <property type="match status" value="1"/>
</dbReference>
<dbReference type="Gene3D" id="3.40.50.720">
    <property type="entry name" value="NAD(P)-binding Rossmann-like Domain"/>
    <property type="match status" value="1"/>
</dbReference>
<dbReference type="GO" id="GO:0000271">
    <property type="term" value="P:polysaccharide biosynthetic process"/>
    <property type="evidence" value="ECO:0007669"/>
    <property type="project" value="InterPro"/>
</dbReference>
<keyword evidence="5 7" id="KW-1133">Transmembrane helix</keyword>
<reference evidence="9 10" key="1">
    <citation type="submission" date="2019-10" db="EMBL/GenBank/DDBJ databases">
        <title>Rubrobacter sp nov SCSIO 52090 isolated from a deep-sea sediment in the South China Sea.</title>
        <authorList>
            <person name="Chen R.W."/>
        </authorList>
    </citation>
    <scope>NUCLEOTIDE SEQUENCE [LARGE SCALE GENOMIC DNA]</scope>
    <source>
        <strain evidence="9 10">SCSIO 52909</strain>
    </source>
</reference>
<dbReference type="InterPro" id="IPR017475">
    <property type="entry name" value="EPS_sugar_tfrase"/>
</dbReference>
<dbReference type="GO" id="GO:0016780">
    <property type="term" value="F:phosphotransferase activity, for other substituted phosphate groups"/>
    <property type="evidence" value="ECO:0007669"/>
    <property type="project" value="TreeGrafter"/>
</dbReference>
<keyword evidence="4 7" id="KW-0812">Transmembrane</keyword>
<dbReference type="Proteomes" id="UP000501452">
    <property type="component" value="Chromosome"/>
</dbReference>
<sequence length="514" mass="57159">MKGEPNFGSQLSDLSSRRNAFGARALQSIGIPAKPTSLAELHAGRLGESWRQHLNDLLLVLVDCALALAVWQLAILLRAFFMGGSVSEVTVVGVLPIVTVWVGLRALLGLYPGYGMNPVEELRRQTYAVLATLAITATFAVAVQVDDVVSRSVLAMGCAGLLLCAPVVRQLVKWRLMKLRLWGKPVVVFSSGETGGRVVALLAKEWGLGYKPIAVFGSHPGEDRRHYEAAPDDKSLADAMRLSRRYGVDTVIFAMPHTRREHLERLVHWASFGFRHVTVIPNLEGVANSAVVARDLAGVFGVEIRYNLLDTWVRRVKRALDLLATAAGGIFVVPLLLVLCMLVRLESGGPIFYTDTRLGRNGEPFSCLKFRTMIPDAEDALRRILERDPEARAEYARYHKLREDPRVTRVGRFLRRTSLDELPQLWNVLKGEMSLVGPRPYLPRESGDIGVTQSDILRVYPGMTGPWQVSGRSTTSFEDRVRMDAHYVRDWSVWLDLVLLARTVKALATDRSAF</sequence>
<evidence type="ECO:0000256" key="7">
    <source>
        <dbReference type="SAM" id="Phobius"/>
    </source>
</evidence>
<evidence type="ECO:0000256" key="6">
    <source>
        <dbReference type="ARBA" id="ARBA00023136"/>
    </source>
</evidence>
<protein>
    <submittedName>
        <fullName evidence="9">Undecaprenyl-phosphate galactose phosphotransferase WbaP</fullName>
    </submittedName>
</protein>
<comment type="subcellular location">
    <subcellularLocation>
        <location evidence="1">Membrane</location>
        <topology evidence="1">Multi-pass membrane protein</topology>
    </subcellularLocation>
</comment>
<dbReference type="NCBIfam" id="TIGR03022">
    <property type="entry name" value="WbaP_sugtrans"/>
    <property type="match status" value="1"/>
</dbReference>
<keyword evidence="10" id="KW-1185">Reference proteome</keyword>
<feature type="transmembrane region" description="Helical" evidence="7">
    <location>
        <begin position="126"/>
        <end position="145"/>
    </location>
</feature>
<evidence type="ECO:0000256" key="1">
    <source>
        <dbReference type="ARBA" id="ARBA00004141"/>
    </source>
</evidence>
<organism evidence="9 10">
    <name type="scientific">Rubrobacter tropicus</name>
    <dbReference type="NCBI Taxonomy" id="2653851"/>
    <lineage>
        <taxon>Bacteria</taxon>
        <taxon>Bacillati</taxon>
        <taxon>Actinomycetota</taxon>
        <taxon>Rubrobacteria</taxon>
        <taxon>Rubrobacterales</taxon>
        <taxon>Rubrobacteraceae</taxon>
        <taxon>Rubrobacter</taxon>
    </lineage>
</organism>
<dbReference type="InterPro" id="IPR003362">
    <property type="entry name" value="Bact_transf"/>
</dbReference>
<feature type="transmembrane region" description="Helical" evidence="7">
    <location>
        <begin position="151"/>
        <end position="172"/>
    </location>
</feature>
<feature type="transmembrane region" description="Helical" evidence="7">
    <location>
        <begin position="322"/>
        <end position="345"/>
    </location>
</feature>
<evidence type="ECO:0000256" key="3">
    <source>
        <dbReference type="ARBA" id="ARBA00022679"/>
    </source>
</evidence>
<gene>
    <name evidence="9" type="primary">wbaP</name>
    <name evidence="9" type="ORF">GBA63_18240</name>
</gene>
<keyword evidence="3 9" id="KW-0808">Transferase</keyword>
<evidence type="ECO:0000256" key="4">
    <source>
        <dbReference type="ARBA" id="ARBA00022692"/>
    </source>
</evidence>
<feature type="domain" description="Bacterial sugar transferase" evidence="8">
    <location>
        <begin position="317"/>
        <end position="507"/>
    </location>
</feature>
<accession>A0A6G8QD34</accession>
<evidence type="ECO:0000313" key="10">
    <source>
        <dbReference type="Proteomes" id="UP000501452"/>
    </source>
</evidence>
<dbReference type="GO" id="GO:0005886">
    <property type="term" value="C:plasma membrane"/>
    <property type="evidence" value="ECO:0007669"/>
    <property type="project" value="InterPro"/>
</dbReference>
<evidence type="ECO:0000313" key="9">
    <source>
        <dbReference type="EMBL" id="QIN84363.1"/>
    </source>
</evidence>
<comment type="similarity">
    <text evidence="2">Belongs to the bacterial sugar transferase family.</text>
</comment>
<dbReference type="InterPro" id="IPR017472">
    <property type="entry name" value="Undecaprenyl-P_galact_Ptfrase"/>
</dbReference>
<dbReference type="AlphaFoldDB" id="A0A6G8QD34"/>
<feature type="transmembrane region" description="Helical" evidence="7">
    <location>
        <begin position="57"/>
        <end position="81"/>
    </location>
</feature>
<dbReference type="Pfam" id="PF02397">
    <property type="entry name" value="Bac_transf"/>
    <property type="match status" value="1"/>
</dbReference>
<evidence type="ECO:0000256" key="5">
    <source>
        <dbReference type="ARBA" id="ARBA00022989"/>
    </source>
</evidence>
<dbReference type="Pfam" id="PF13727">
    <property type="entry name" value="CoA_binding_3"/>
    <property type="match status" value="1"/>
</dbReference>
<name>A0A6G8QD34_9ACTN</name>
<proteinExistence type="inferred from homology"/>
<dbReference type="NCBIfam" id="TIGR03025">
    <property type="entry name" value="EPS_sugtrans"/>
    <property type="match status" value="1"/>
</dbReference>
<evidence type="ECO:0000259" key="8">
    <source>
        <dbReference type="Pfam" id="PF02397"/>
    </source>
</evidence>
<dbReference type="EMBL" id="CP045119">
    <property type="protein sequence ID" value="QIN84363.1"/>
    <property type="molecule type" value="Genomic_DNA"/>
</dbReference>